<keyword evidence="2" id="KW-1185">Reference proteome</keyword>
<evidence type="ECO:0000313" key="2">
    <source>
        <dbReference type="Proteomes" id="UP001141327"/>
    </source>
</evidence>
<sequence>MRRTTFWIQWMIPWLDLPYQIERKASLPLMQKGSKIVDIDVPSNNPLYRPATSEPAFAVASLTTLLGSMNITSSSSVAGQQDLVPM</sequence>
<gene>
    <name evidence="1" type="ORF">PAPYR_2576</name>
</gene>
<evidence type="ECO:0000313" key="1">
    <source>
        <dbReference type="EMBL" id="KAJ4461123.1"/>
    </source>
</evidence>
<reference evidence="1" key="1">
    <citation type="journal article" date="2022" name="bioRxiv">
        <title>Genomics of Preaxostyla Flagellates Illuminates Evolutionary Transitions and the Path Towards Mitochondrial Loss.</title>
        <authorList>
            <person name="Novak L.V.F."/>
            <person name="Treitli S.C."/>
            <person name="Pyrih J."/>
            <person name="Halakuc P."/>
            <person name="Pipaliya S.V."/>
            <person name="Vacek V."/>
            <person name="Brzon O."/>
            <person name="Soukal P."/>
            <person name="Eme L."/>
            <person name="Dacks J.B."/>
            <person name="Karnkowska A."/>
            <person name="Elias M."/>
            <person name="Hampl V."/>
        </authorList>
    </citation>
    <scope>NUCLEOTIDE SEQUENCE</scope>
    <source>
        <strain evidence="1">RCP-MX</strain>
    </source>
</reference>
<proteinExistence type="predicted"/>
<dbReference type="Proteomes" id="UP001141327">
    <property type="component" value="Unassembled WGS sequence"/>
</dbReference>
<protein>
    <submittedName>
        <fullName evidence="1">Uncharacterized protein</fullName>
    </submittedName>
</protein>
<dbReference type="EMBL" id="JAPMOS010000009">
    <property type="protein sequence ID" value="KAJ4461123.1"/>
    <property type="molecule type" value="Genomic_DNA"/>
</dbReference>
<name>A0ABQ8UQK5_9EUKA</name>
<organism evidence="1 2">
    <name type="scientific">Paratrimastix pyriformis</name>
    <dbReference type="NCBI Taxonomy" id="342808"/>
    <lineage>
        <taxon>Eukaryota</taxon>
        <taxon>Metamonada</taxon>
        <taxon>Preaxostyla</taxon>
        <taxon>Paratrimastigidae</taxon>
        <taxon>Paratrimastix</taxon>
    </lineage>
</organism>
<accession>A0ABQ8UQK5</accession>
<comment type="caution">
    <text evidence="1">The sequence shown here is derived from an EMBL/GenBank/DDBJ whole genome shotgun (WGS) entry which is preliminary data.</text>
</comment>